<gene>
    <name evidence="1" type="ORF">UFOVP740_18</name>
</gene>
<reference evidence="1" key="1">
    <citation type="submission" date="2020-05" db="EMBL/GenBank/DDBJ databases">
        <authorList>
            <person name="Chiriac C."/>
            <person name="Salcher M."/>
            <person name="Ghai R."/>
            <person name="Kavagutti S V."/>
        </authorList>
    </citation>
    <scope>NUCLEOTIDE SEQUENCE</scope>
</reference>
<organism evidence="1">
    <name type="scientific">uncultured Caudovirales phage</name>
    <dbReference type="NCBI Taxonomy" id="2100421"/>
    <lineage>
        <taxon>Viruses</taxon>
        <taxon>Duplodnaviria</taxon>
        <taxon>Heunggongvirae</taxon>
        <taxon>Uroviricota</taxon>
        <taxon>Caudoviricetes</taxon>
        <taxon>Peduoviridae</taxon>
        <taxon>Maltschvirus</taxon>
        <taxon>Maltschvirus maltsch</taxon>
    </lineage>
</organism>
<name>A0A6J7XB50_9CAUD</name>
<protein>
    <submittedName>
        <fullName evidence="1">Uncharacterized protein</fullName>
    </submittedName>
</protein>
<sequence length="132" mass="14485">MKTCTICKETIAYPEITGKTHFVCDGRVPARKNAPFIEGMLASQSSADARWTKPEQNQVDAAILHVARTKGFFTSDDIWKHLGDQFPVTKGIAGRLNAAARRGHIRNTGELAYAQRGGAHDHAQRLSVWAGI</sequence>
<dbReference type="EMBL" id="LR798337">
    <property type="protein sequence ID" value="CAB5224836.1"/>
    <property type="molecule type" value="Genomic_DNA"/>
</dbReference>
<evidence type="ECO:0000313" key="1">
    <source>
        <dbReference type="EMBL" id="CAB5224836.1"/>
    </source>
</evidence>
<proteinExistence type="predicted"/>
<accession>A0A6J7XB50</accession>